<feature type="domain" description="Enoyl reductase (ER)" evidence="6">
    <location>
        <begin position="10"/>
        <end position="311"/>
    </location>
</feature>
<dbReference type="GO" id="GO:0004022">
    <property type="term" value="F:alcohol dehydrogenase (NAD+) activity"/>
    <property type="evidence" value="ECO:0007669"/>
    <property type="project" value="TreeGrafter"/>
</dbReference>
<dbReference type="Gene3D" id="3.90.180.10">
    <property type="entry name" value="Medium-chain alcohol dehydrogenases, catalytic domain"/>
    <property type="match status" value="1"/>
</dbReference>
<dbReference type="PANTHER" id="PTHR42940:SF8">
    <property type="entry name" value="VACUOLAR PROTEIN SORTING-ASSOCIATED PROTEIN 11"/>
    <property type="match status" value="1"/>
</dbReference>
<evidence type="ECO:0000256" key="5">
    <source>
        <dbReference type="ARBA" id="ARBA00023002"/>
    </source>
</evidence>
<dbReference type="CDD" id="cd08254">
    <property type="entry name" value="hydroxyacyl_CoA_DH"/>
    <property type="match status" value="1"/>
</dbReference>
<comment type="similarity">
    <text evidence="2">Belongs to the zinc-containing alcohol dehydrogenase family.</text>
</comment>
<evidence type="ECO:0000313" key="8">
    <source>
        <dbReference type="Proteomes" id="UP000054342"/>
    </source>
</evidence>
<comment type="cofactor">
    <cofactor evidence="1">
        <name>Zn(2+)</name>
        <dbReference type="ChEBI" id="CHEBI:29105"/>
    </cofactor>
</comment>
<dbReference type="GO" id="GO:0005737">
    <property type="term" value="C:cytoplasm"/>
    <property type="evidence" value="ECO:0007669"/>
    <property type="project" value="TreeGrafter"/>
</dbReference>
<evidence type="ECO:0000256" key="2">
    <source>
        <dbReference type="ARBA" id="ARBA00008072"/>
    </source>
</evidence>
<dbReference type="InterPro" id="IPR020843">
    <property type="entry name" value="ER"/>
</dbReference>
<reference evidence="7 8" key="1">
    <citation type="submission" date="2015-01" db="EMBL/GenBank/DDBJ databases">
        <title>The Genome Sequence of Exophiala xenobiotica CBS118157.</title>
        <authorList>
            <consortium name="The Broad Institute Genomics Platform"/>
            <person name="Cuomo C."/>
            <person name="de Hoog S."/>
            <person name="Gorbushina A."/>
            <person name="Stielow B."/>
            <person name="Teixiera M."/>
            <person name="Abouelleil A."/>
            <person name="Chapman S.B."/>
            <person name="Priest M."/>
            <person name="Young S.K."/>
            <person name="Wortman J."/>
            <person name="Nusbaum C."/>
            <person name="Birren B."/>
        </authorList>
    </citation>
    <scope>NUCLEOTIDE SEQUENCE [LARGE SCALE GENOMIC DNA]</scope>
    <source>
        <strain evidence="7 8">CBS 118157</strain>
    </source>
</reference>
<dbReference type="OrthoDB" id="1879366at2759"/>
<dbReference type="InterPro" id="IPR011032">
    <property type="entry name" value="GroES-like_sf"/>
</dbReference>
<dbReference type="GO" id="GO:0046872">
    <property type="term" value="F:metal ion binding"/>
    <property type="evidence" value="ECO:0007669"/>
    <property type="project" value="UniProtKB-KW"/>
</dbReference>
<keyword evidence="4" id="KW-0862">Zinc</keyword>
<organism evidence="7 8">
    <name type="scientific">Exophiala xenobiotica</name>
    <dbReference type="NCBI Taxonomy" id="348802"/>
    <lineage>
        <taxon>Eukaryota</taxon>
        <taxon>Fungi</taxon>
        <taxon>Dikarya</taxon>
        <taxon>Ascomycota</taxon>
        <taxon>Pezizomycotina</taxon>
        <taxon>Eurotiomycetes</taxon>
        <taxon>Chaetothyriomycetidae</taxon>
        <taxon>Chaetothyriales</taxon>
        <taxon>Herpotrichiellaceae</taxon>
        <taxon>Exophiala</taxon>
    </lineage>
</organism>
<accession>A0A0D2BVA7</accession>
<dbReference type="SUPFAM" id="SSF51735">
    <property type="entry name" value="NAD(P)-binding Rossmann-fold domains"/>
    <property type="match status" value="1"/>
</dbReference>
<dbReference type="SMART" id="SM00829">
    <property type="entry name" value="PKS_ER"/>
    <property type="match status" value="1"/>
</dbReference>
<keyword evidence="8" id="KW-1185">Reference proteome</keyword>
<dbReference type="InterPro" id="IPR036291">
    <property type="entry name" value="NAD(P)-bd_dom_sf"/>
</dbReference>
<evidence type="ECO:0000313" key="7">
    <source>
        <dbReference type="EMBL" id="KIW56406.1"/>
    </source>
</evidence>
<dbReference type="Pfam" id="PF00107">
    <property type="entry name" value="ADH_zinc_N"/>
    <property type="match status" value="1"/>
</dbReference>
<keyword evidence="3" id="KW-0479">Metal-binding</keyword>
<dbReference type="EMBL" id="KN847319">
    <property type="protein sequence ID" value="KIW56406.1"/>
    <property type="molecule type" value="Genomic_DNA"/>
</dbReference>
<dbReference type="Pfam" id="PF08240">
    <property type="entry name" value="ADH_N"/>
    <property type="match status" value="1"/>
</dbReference>
<dbReference type="RefSeq" id="XP_013316990.1">
    <property type="nucleotide sequence ID" value="XM_013461536.1"/>
</dbReference>
<gene>
    <name evidence="7" type="ORF">PV05_05071</name>
</gene>
<dbReference type="GeneID" id="25326979"/>
<name>A0A0D2BVA7_9EURO</name>
<evidence type="ECO:0000259" key="6">
    <source>
        <dbReference type="SMART" id="SM00829"/>
    </source>
</evidence>
<dbReference type="Proteomes" id="UP000054342">
    <property type="component" value="Unassembled WGS sequence"/>
</dbReference>
<proteinExistence type="inferred from homology"/>
<dbReference type="InterPro" id="IPR013154">
    <property type="entry name" value="ADH-like_N"/>
</dbReference>
<dbReference type="HOGENOM" id="CLU_026673_11_2_1"/>
<sequence>MKAYQWDGEGSSLVLRDLPIPQPAAGEVQIKIKACGLCHSDCHILDGTGSQWIKHRPITLGHEISAQITALGEGVTEFHVGQRVGCALIAPSTAIGLDFNGGYAQYAVAPAQVIVPLPESLSYERACIAVDAMASAYHAVVGTGEVTSSMTVGVLGLGGLGSTGLAVACLQGATVYGFDINQEKFPSALKAGAKACHSSIDECKDVTFDIVFDFVGINATMLAAINAVKREGRIVLVGMGDSDMKLPTGLIVMKNIEIRGSLGGRKEQLPTMFDLIAEGKLDPQVEEVPFEGLVDALHRLEQGKAKSRFFVRPNGPE</sequence>
<dbReference type="SUPFAM" id="SSF50129">
    <property type="entry name" value="GroES-like"/>
    <property type="match status" value="1"/>
</dbReference>
<dbReference type="PANTHER" id="PTHR42940">
    <property type="entry name" value="ALCOHOL DEHYDROGENASE 1-RELATED"/>
    <property type="match status" value="1"/>
</dbReference>
<protein>
    <recommendedName>
        <fullName evidence="6">Enoyl reductase (ER) domain-containing protein</fullName>
    </recommendedName>
</protein>
<evidence type="ECO:0000256" key="1">
    <source>
        <dbReference type="ARBA" id="ARBA00001947"/>
    </source>
</evidence>
<evidence type="ECO:0000256" key="4">
    <source>
        <dbReference type="ARBA" id="ARBA00022833"/>
    </source>
</evidence>
<dbReference type="AlphaFoldDB" id="A0A0D2BVA7"/>
<dbReference type="InterPro" id="IPR013149">
    <property type="entry name" value="ADH-like_C"/>
</dbReference>
<keyword evidence="5" id="KW-0560">Oxidoreductase</keyword>
<dbReference type="STRING" id="348802.A0A0D2BVA7"/>
<evidence type="ECO:0000256" key="3">
    <source>
        <dbReference type="ARBA" id="ARBA00022723"/>
    </source>
</evidence>